<name>A0A0A2MK11_9FLAO</name>
<gene>
    <name evidence="1" type="ORF">Q767_15575</name>
</gene>
<dbReference type="Pfam" id="PF07494">
    <property type="entry name" value="Reg_prop"/>
    <property type="match status" value="2"/>
</dbReference>
<keyword evidence="2" id="KW-1185">Reference proteome</keyword>
<reference evidence="2" key="1">
    <citation type="submission" date="2013-09" db="EMBL/GenBank/DDBJ databases">
        <authorList>
            <person name="Zeng Z."/>
            <person name="Chen C."/>
        </authorList>
    </citation>
    <scope>NUCLEOTIDE SEQUENCE [LARGE SCALE GENOMIC DNA]</scope>
    <source>
        <strain evidence="2">DK69</strain>
    </source>
</reference>
<comment type="caution">
    <text evidence="1">The sequence shown here is derived from an EMBL/GenBank/DDBJ whole genome shotgun (WGS) entry which is preliminary data.</text>
</comment>
<dbReference type="AlphaFoldDB" id="A0A0A2MK11"/>
<organism evidence="1 2">
    <name type="scientific">Flavobacterium enshiense DK69</name>
    <dbReference type="NCBI Taxonomy" id="1107311"/>
    <lineage>
        <taxon>Bacteria</taxon>
        <taxon>Pseudomonadati</taxon>
        <taxon>Bacteroidota</taxon>
        <taxon>Flavobacteriia</taxon>
        <taxon>Flavobacteriales</taxon>
        <taxon>Flavobacteriaceae</taxon>
        <taxon>Flavobacterium</taxon>
    </lineage>
</organism>
<dbReference type="PROSITE" id="PS51257">
    <property type="entry name" value="PROKAR_LIPOPROTEIN"/>
    <property type="match status" value="1"/>
</dbReference>
<dbReference type="SUPFAM" id="SSF63829">
    <property type="entry name" value="Calcium-dependent phosphotriesterase"/>
    <property type="match status" value="2"/>
</dbReference>
<proteinExistence type="predicted"/>
<dbReference type="Gene3D" id="2.130.10.10">
    <property type="entry name" value="YVTN repeat-like/Quinoprotein amine dehydrogenase"/>
    <property type="match status" value="3"/>
</dbReference>
<dbReference type="eggNOG" id="COG3292">
    <property type="taxonomic scope" value="Bacteria"/>
</dbReference>
<dbReference type="InterPro" id="IPR011110">
    <property type="entry name" value="Reg_prop"/>
</dbReference>
<accession>A0A0A2MK11</accession>
<dbReference type="OrthoDB" id="799853at2"/>
<reference evidence="1 2" key="2">
    <citation type="journal article" date="2015" name="Stand. Genomic Sci.">
        <title>High quality draft genomic sequence of Flavobacterium enshiense DK69(T) and comparison among Flavobacterium genomes.</title>
        <authorList>
            <person name="Zeng Z."/>
            <person name="Chen C."/>
            <person name="Du H."/>
            <person name="Wang G."/>
            <person name="Li M."/>
        </authorList>
    </citation>
    <scope>NUCLEOTIDE SEQUENCE [LARGE SCALE GENOMIC DNA]</scope>
    <source>
        <strain evidence="1 2">DK69</strain>
    </source>
</reference>
<protein>
    <recommendedName>
        <fullName evidence="3">Diguanylate cyclase</fullName>
    </recommendedName>
</protein>
<evidence type="ECO:0000313" key="1">
    <source>
        <dbReference type="EMBL" id="KGO92614.1"/>
    </source>
</evidence>
<dbReference type="STRING" id="1107311.Q767_15575"/>
<dbReference type="PATRIC" id="fig|1107311.5.peg.1640"/>
<dbReference type="EMBL" id="JRLZ01000025">
    <property type="protein sequence ID" value="KGO92614.1"/>
    <property type="molecule type" value="Genomic_DNA"/>
</dbReference>
<dbReference type="Proteomes" id="UP000030149">
    <property type="component" value="Unassembled WGS sequence"/>
</dbReference>
<evidence type="ECO:0008006" key="3">
    <source>
        <dbReference type="Google" id="ProtNLM"/>
    </source>
</evidence>
<sequence>MMKSIILYITVLTIFTSCSRQTNTKTINSEKLNQIQTTGNTVKELSNNIMVVYQDTKNNYWFGSWQDGLYKYDGKSIIHYTTKEGLSSDRVEEIKEDKLGNIYINTHEGLCKYNGKHFVTITETISIDGKWSLHPDDLWFKSSKPRHVYRYDGINLYSLKIPKTKLGEDYVFKHPNNPDPYAVYCNYKDSKGNIWFGTAVLGVFRYNGKSFDWISEQDVTEIHDGPSNGVRSIAEDKNGDFWFNTEYRYSVYNKTSSTKSDIDDTTFYNRVKNIGCLDGKKDGDLNEYLSITKDDNNNLWIAVYLHGVWKYDGEKIHHYPVQVNSKNIPIYCLYKDNNGDIWLGTHENGAFKFNGQTFDKFTL</sequence>
<evidence type="ECO:0000313" key="2">
    <source>
        <dbReference type="Proteomes" id="UP000030149"/>
    </source>
</evidence>
<dbReference type="InterPro" id="IPR015943">
    <property type="entry name" value="WD40/YVTN_repeat-like_dom_sf"/>
</dbReference>